<evidence type="ECO:0000256" key="3">
    <source>
        <dbReference type="ARBA" id="ARBA00022679"/>
    </source>
</evidence>
<dbReference type="EC" id="2.5.1.145" evidence="7"/>
<dbReference type="Proteomes" id="UP000253208">
    <property type="component" value="Unassembled WGS sequence"/>
</dbReference>
<dbReference type="GO" id="GO:0008961">
    <property type="term" value="F:phosphatidylglycerol-prolipoprotein diacylglyceryl transferase activity"/>
    <property type="evidence" value="ECO:0007669"/>
    <property type="project" value="UniProtKB-UniRule"/>
</dbReference>
<name>A0A367G1H2_9FIRM</name>
<dbReference type="UniPathway" id="UPA00664"/>
<evidence type="ECO:0000313" key="9">
    <source>
        <dbReference type="Proteomes" id="UP000253208"/>
    </source>
</evidence>
<feature type="transmembrane region" description="Helical" evidence="7">
    <location>
        <begin position="222"/>
        <end position="244"/>
    </location>
</feature>
<dbReference type="HAMAP" id="MF_01147">
    <property type="entry name" value="Lgt"/>
    <property type="match status" value="1"/>
</dbReference>
<evidence type="ECO:0000256" key="1">
    <source>
        <dbReference type="ARBA" id="ARBA00007150"/>
    </source>
</evidence>
<comment type="catalytic activity">
    <reaction evidence="7">
        <text>L-cysteinyl-[prolipoprotein] + a 1,2-diacyl-sn-glycero-3-phospho-(1'-sn-glycerol) = an S-1,2-diacyl-sn-glyceryl-L-cysteinyl-[prolipoprotein] + sn-glycerol 1-phosphate + H(+)</text>
        <dbReference type="Rhea" id="RHEA:56712"/>
        <dbReference type="Rhea" id="RHEA-COMP:14679"/>
        <dbReference type="Rhea" id="RHEA-COMP:14680"/>
        <dbReference type="ChEBI" id="CHEBI:15378"/>
        <dbReference type="ChEBI" id="CHEBI:29950"/>
        <dbReference type="ChEBI" id="CHEBI:57685"/>
        <dbReference type="ChEBI" id="CHEBI:64716"/>
        <dbReference type="ChEBI" id="CHEBI:140658"/>
        <dbReference type="EC" id="2.5.1.145"/>
    </reaction>
</comment>
<dbReference type="Pfam" id="PF01790">
    <property type="entry name" value="LGT"/>
    <property type="match status" value="1"/>
</dbReference>
<keyword evidence="5 7" id="KW-1133">Transmembrane helix</keyword>
<protein>
    <recommendedName>
        <fullName evidence="7">Phosphatidylglycerol--prolipoprotein diacylglyceryl transferase</fullName>
        <ecNumber evidence="7">2.5.1.145</ecNumber>
    </recommendedName>
</protein>
<comment type="subcellular location">
    <subcellularLocation>
        <location evidence="7">Cell membrane</location>
        <topology evidence="7">Multi-pass membrane protein</topology>
    </subcellularLocation>
</comment>
<sequence>MKNELLTIGPFTVYGYGLMIAIGILAGCLTAEYRAGKQKLDSEQIFPMILWCLVGGFFCAKLLFWITEWKSIVQDPGFIMETLSSGFVVFGGIIGGILTGLLYCRIRKLVFFKYADVILPSVALAQGFGRIGCFLAGCCYGKETESVFSVIFQNSEYAPNHVALIPTQLYSSGLDFLHFLLLLLIARNKKEDGQVTACYLIFYSIGRFVIEFFRGDIIRGSVGILSTSQFISIFTGIAGIVLLIRIRKKRDSKSSV</sequence>
<feature type="transmembrane region" description="Helical" evidence="7">
    <location>
        <begin position="193"/>
        <end position="210"/>
    </location>
</feature>
<accession>A0A367G1H2</accession>
<evidence type="ECO:0000256" key="4">
    <source>
        <dbReference type="ARBA" id="ARBA00022692"/>
    </source>
</evidence>
<gene>
    <name evidence="7" type="primary">lgt</name>
    <name evidence="8" type="ORF">C4886_09105</name>
</gene>
<evidence type="ECO:0000256" key="6">
    <source>
        <dbReference type="ARBA" id="ARBA00023136"/>
    </source>
</evidence>
<dbReference type="NCBIfam" id="TIGR00544">
    <property type="entry name" value="lgt"/>
    <property type="match status" value="1"/>
</dbReference>
<evidence type="ECO:0000256" key="2">
    <source>
        <dbReference type="ARBA" id="ARBA00022475"/>
    </source>
</evidence>
<dbReference type="GO" id="GO:0042158">
    <property type="term" value="P:lipoprotein biosynthetic process"/>
    <property type="evidence" value="ECO:0007669"/>
    <property type="project" value="UniProtKB-UniRule"/>
</dbReference>
<organism evidence="8 9">
    <name type="scientific">Blautia obeum</name>
    <dbReference type="NCBI Taxonomy" id="40520"/>
    <lineage>
        <taxon>Bacteria</taxon>
        <taxon>Bacillati</taxon>
        <taxon>Bacillota</taxon>
        <taxon>Clostridia</taxon>
        <taxon>Lachnospirales</taxon>
        <taxon>Lachnospiraceae</taxon>
        <taxon>Blautia</taxon>
    </lineage>
</organism>
<comment type="caution">
    <text evidence="8">The sequence shown here is derived from an EMBL/GenBank/DDBJ whole genome shotgun (WGS) entry which is preliminary data.</text>
</comment>
<evidence type="ECO:0000313" key="8">
    <source>
        <dbReference type="EMBL" id="RCH43841.1"/>
    </source>
</evidence>
<dbReference type="EMBL" id="PSQG01000011">
    <property type="protein sequence ID" value="RCH43841.1"/>
    <property type="molecule type" value="Genomic_DNA"/>
</dbReference>
<dbReference type="NCBIfam" id="NF000778">
    <property type="entry name" value="PRK00052.3-4"/>
    <property type="match status" value="1"/>
</dbReference>
<evidence type="ECO:0000256" key="5">
    <source>
        <dbReference type="ARBA" id="ARBA00022989"/>
    </source>
</evidence>
<dbReference type="AlphaFoldDB" id="A0A367G1H2"/>
<keyword evidence="8" id="KW-0449">Lipoprotein</keyword>
<feature type="transmembrane region" description="Helical" evidence="7">
    <location>
        <begin position="86"/>
        <end position="105"/>
    </location>
</feature>
<reference evidence="8 9" key="1">
    <citation type="submission" date="2018-02" db="EMBL/GenBank/DDBJ databases">
        <title>Complete genome sequencing of Faecalibacterium prausnitzii strains isolated from the human gut.</title>
        <authorList>
            <person name="Fitzgerald B.C."/>
            <person name="Shkoporov A.N."/>
            <person name="Ross P.R."/>
            <person name="Hill C."/>
        </authorList>
    </citation>
    <scope>NUCLEOTIDE SEQUENCE [LARGE SCALE GENOMIC DNA]</scope>
    <source>
        <strain evidence="8 9">APC942/31-1</strain>
    </source>
</reference>
<evidence type="ECO:0000256" key="7">
    <source>
        <dbReference type="HAMAP-Rule" id="MF_01147"/>
    </source>
</evidence>
<keyword evidence="4 7" id="KW-0812">Transmembrane</keyword>
<keyword evidence="6 7" id="KW-0472">Membrane</keyword>
<dbReference type="GO" id="GO:0005886">
    <property type="term" value="C:plasma membrane"/>
    <property type="evidence" value="ECO:0007669"/>
    <property type="project" value="UniProtKB-SubCell"/>
</dbReference>
<comment type="pathway">
    <text evidence="7">Protein modification; lipoprotein biosynthesis (diacylglyceryl transfer).</text>
</comment>
<comment type="similarity">
    <text evidence="1 7">Belongs to the Lgt family.</text>
</comment>
<dbReference type="RefSeq" id="WP_015527202.1">
    <property type="nucleotide sequence ID" value="NZ_PSQG01000011.1"/>
</dbReference>
<dbReference type="PANTHER" id="PTHR30589:SF0">
    <property type="entry name" value="PHOSPHATIDYLGLYCEROL--PROLIPOPROTEIN DIACYLGLYCERYL TRANSFERASE"/>
    <property type="match status" value="1"/>
</dbReference>
<feature type="transmembrane region" description="Helical" evidence="7">
    <location>
        <begin position="45"/>
        <end position="66"/>
    </location>
</feature>
<dbReference type="PROSITE" id="PS51257">
    <property type="entry name" value="PROKAR_LIPOPROTEIN"/>
    <property type="match status" value="1"/>
</dbReference>
<keyword evidence="2 7" id="KW-1003">Cell membrane</keyword>
<feature type="binding site" evidence="7">
    <location>
        <position position="130"/>
    </location>
    <ligand>
        <name>a 1,2-diacyl-sn-glycero-3-phospho-(1'-sn-glycerol)</name>
        <dbReference type="ChEBI" id="CHEBI:64716"/>
    </ligand>
</feature>
<dbReference type="PANTHER" id="PTHR30589">
    <property type="entry name" value="PROLIPOPROTEIN DIACYLGLYCERYL TRANSFERASE"/>
    <property type="match status" value="1"/>
</dbReference>
<feature type="transmembrane region" description="Helical" evidence="7">
    <location>
        <begin position="13"/>
        <end position="33"/>
    </location>
</feature>
<proteinExistence type="inferred from homology"/>
<dbReference type="InterPro" id="IPR001640">
    <property type="entry name" value="Lgt"/>
</dbReference>
<keyword evidence="3 7" id="KW-0808">Transferase</keyword>
<comment type="function">
    <text evidence="7">Catalyzes the transfer of the diacylglyceryl group from phosphatidylglycerol to the sulfhydryl group of the N-terminal cysteine of a prolipoprotein, the first step in the formation of mature lipoproteins.</text>
</comment>